<organism evidence="1 2">
    <name type="scientific">Parageobacillus genomosp. 1</name>
    <dbReference type="NCBI Taxonomy" id="1295642"/>
    <lineage>
        <taxon>Bacteria</taxon>
        <taxon>Bacillati</taxon>
        <taxon>Bacillota</taxon>
        <taxon>Bacilli</taxon>
        <taxon>Bacillales</taxon>
        <taxon>Anoxybacillaceae</taxon>
        <taxon>Parageobacillus</taxon>
    </lineage>
</organism>
<keyword evidence="2" id="KW-1185">Reference proteome</keyword>
<dbReference type="RefSeq" id="WP_043906311.1">
    <property type="nucleotide sequence ID" value="NZ_CM002692.1"/>
</dbReference>
<protein>
    <recommendedName>
        <fullName evidence="3">Catalase</fullName>
    </recommendedName>
</protein>
<accession>A0ABC9VBE6</accession>
<evidence type="ECO:0000313" key="2">
    <source>
        <dbReference type="Proteomes" id="UP000023566"/>
    </source>
</evidence>
<name>A0ABC9VBE6_9BACL</name>
<evidence type="ECO:0008006" key="3">
    <source>
        <dbReference type="Google" id="ProtNLM"/>
    </source>
</evidence>
<gene>
    <name evidence="1" type="ORF">H839_17748</name>
</gene>
<sequence length="62" mass="7024">MEYKRFFADGKWPKVFPDVRLQGYAKNKEQSEDPVMPGRPFHAADFVHPFGSMAEAPAKPNG</sequence>
<dbReference type="AlphaFoldDB" id="A0ABC9VBE6"/>
<dbReference type="Proteomes" id="UP000023566">
    <property type="component" value="Chromosome"/>
</dbReference>
<comment type="caution">
    <text evidence="1">The sequence shown here is derived from an EMBL/GenBank/DDBJ whole genome shotgun (WGS) entry which is preliminary data.</text>
</comment>
<dbReference type="EMBL" id="AOTZ01000009">
    <property type="protein sequence ID" value="EZP75368.1"/>
    <property type="molecule type" value="Genomic_DNA"/>
</dbReference>
<proteinExistence type="predicted"/>
<reference evidence="1 2" key="1">
    <citation type="journal article" date="2014" name="Appl. Microbiol. Biotechnol.">
        <title>Transformable facultative thermophile Geobacillus stearothermophilus NUB3621 as a host strain for metabolic engineering.</title>
        <authorList>
            <person name="Blanchard K."/>
            <person name="Robic S."/>
            <person name="Matsumura I."/>
        </authorList>
    </citation>
    <scope>NUCLEOTIDE SEQUENCE [LARGE SCALE GENOMIC DNA]</scope>
    <source>
        <strain evidence="1 2">NUB3621</strain>
    </source>
</reference>
<evidence type="ECO:0000313" key="1">
    <source>
        <dbReference type="EMBL" id="EZP75368.1"/>
    </source>
</evidence>